<gene>
    <name evidence="3" type="ORF">mMyoMyo1_005983</name>
</gene>
<dbReference type="PANTHER" id="PTHR15720:SF12">
    <property type="entry name" value="GREB1-LIKE PROTEIN"/>
    <property type="match status" value="1"/>
</dbReference>
<dbReference type="AlphaFoldDB" id="A0A7J7VY20"/>
<dbReference type="Pfam" id="PF20688">
    <property type="entry name" value="GREB1_2nd"/>
    <property type="match status" value="1"/>
</dbReference>
<dbReference type="VEuPathDB" id="HostDB:GeneID_118663117"/>
<name>A0A7J7VY20_MYOMY</name>
<protein>
    <submittedName>
        <fullName evidence="3">GREB1 like retinoic acid receptor coactivator</fullName>
    </submittedName>
</protein>
<accession>A0A7J7VY20</accession>
<proteinExistence type="predicted"/>
<feature type="domain" description="GREB1-like second" evidence="2">
    <location>
        <begin position="3"/>
        <end position="96"/>
    </location>
</feature>
<dbReference type="GO" id="GO:0001822">
    <property type="term" value="P:kidney development"/>
    <property type="evidence" value="ECO:0007669"/>
    <property type="project" value="TreeGrafter"/>
</dbReference>
<sequence>MFTSGPPKKRHRGWYPGSPVPQPGSVVPVPTVRPLSRAESLLSAPVPQTPLTGILQPRPIPAGETVIVPENLLSNSGVRPVILIGKTKEFQTVCVSWNLEVLLHCIVCAFIHVFMNIFIYPVIDSFSFCWSAPCYTKRVTRSWE</sequence>
<keyword evidence="1" id="KW-0812">Transmembrane</keyword>
<dbReference type="PANTHER" id="PTHR15720">
    <property type="entry name" value="GREB1-RELATED"/>
    <property type="match status" value="1"/>
</dbReference>
<reference evidence="3 4" key="1">
    <citation type="journal article" date="2020" name="Nature">
        <title>Six reference-quality genomes reveal evolution of bat adaptations.</title>
        <authorList>
            <person name="Jebb D."/>
            <person name="Huang Z."/>
            <person name="Pippel M."/>
            <person name="Hughes G.M."/>
            <person name="Lavrichenko K."/>
            <person name="Devanna P."/>
            <person name="Winkler S."/>
            <person name="Jermiin L.S."/>
            <person name="Skirmuntt E.C."/>
            <person name="Katzourakis A."/>
            <person name="Burkitt-Gray L."/>
            <person name="Ray D.A."/>
            <person name="Sullivan K.A.M."/>
            <person name="Roscito J.G."/>
            <person name="Kirilenko B.M."/>
            <person name="Davalos L.M."/>
            <person name="Corthals A.P."/>
            <person name="Power M.L."/>
            <person name="Jones G."/>
            <person name="Ransome R.D."/>
            <person name="Dechmann D.K.N."/>
            <person name="Locatelli A.G."/>
            <person name="Puechmaille S.J."/>
            <person name="Fedrigo O."/>
            <person name="Jarvis E.D."/>
            <person name="Hiller M."/>
            <person name="Vernes S.C."/>
            <person name="Myers E.W."/>
            <person name="Teeling E.C."/>
        </authorList>
    </citation>
    <scope>NUCLEOTIDE SEQUENCE [LARGE SCALE GENOMIC DNA]</scope>
    <source>
        <strain evidence="3">MMyoMyo1</strain>
        <tissue evidence="3">Flight muscle</tissue>
    </source>
</reference>
<dbReference type="Proteomes" id="UP000527355">
    <property type="component" value="Unassembled WGS sequence"/>
</dbReference>
<keyword evidence="1" id="KW-1133">Transmembrane helix</keyword>
<dbReference type="InterPro" id="IPR048659">
    <property type="entry name" value="GREB1-like_2nd"/>
</dbReference>
<dbReference type="InterPro" id="IPR028422">
    <property type="entry name" value="GREB1"/>
</dbReference>
<evidence type="ECO:0000313" key="4">
    <source>
        <dbReference type="Proteomes" id="UP000527355"/>
    </source>
</evidence>
<evidence type="ECO:0000256" key="1">
    <source>
        <dbReference type="SAM" id="Phobius"/>
    </source>
</evidence>
<comment type="caution">
    <text evidence="3">The sequence shown here is derived from an EMBL/GenBank/DDBJ whole genome shotgun (WGS) entry which is preliminary data.</text>
</comment>
<keyword evidence="3" id="KW-0675">Receptor</keyword>
<keyword evidence="4" id="KW-1185">Reference proteome</keyword>
<evidence type="ECO:0000313" key="3">
    <source>
        <dbReference type="EMBL" id="KAF6330042.1"/>
    </source>
</evidence>
<organism evidence="3 4">
    <name type="scientific">Myotis myotis</name>
    <name type="common">Greater mouse-eared bat</name>
    <name type="synonym">Vespertilio myotis</name>
    <dbReference type="NCBI Taxonomy" id="51298"/>
    <lineage>
        <taxon>Eukaryota</taxon>
        <taxon>Metazoa</taxon>
        <taxon>Chordata</taxon>
        <taxon>Craniata</taxon>
        <taxon>Vertebrata</taxon>
        <taxon>Euteleostomi</taxon>
        <taxon>Mammalia</taxon>
        <taxon>Eutheria</taxon>
        <taxon>Laurasiatheria</taxon>
        <taxon>Chiroptera</taxon>
        <taxon>Yangochiroptera</taxon>
        <taxon>Vespertilionidae</taxon>
        <taxon>Myotis</taxon>
    </lineage>
</organism>
<dbReference type="EMBL" id="JABWUV010000009">
    <property type="protein sequence ID" value="KAF6330042.1"/>
    <property type="molecule type" value="Genomic_DNA"/>
</dbReference>
<keyword evidence="1" id="KW-0472">Membrane</keyword>
<evidence type="ECO:0000259" key="2">
    <source>
        <dbReference type="Pfam" id="PF20688"/>
    </source>
</evidence>
<feature type="transmembrane region" description="Helical" evidence="1">
    <location>
        <begin position="101"/>
        <end position="123"/>
    </location>
</feature>